<proteinExistence type="predicted"/>
<name>A0AAN6ZC89_9PEZI</name>
<feature type="compositionally biased region" description="Polar residues" evidence="1">
    <location>
        <begin position="1"/>
        <end position="18"/>
    </location>
</feature>
<feature type="compositionally biased region" description="Basic and acidic residues" evidence="1">
    <location>
        <begin position="53"/>
        <end position="65"/>
    </location>
</feature>
<feature type="compositionally biased region" description="Acidic residues" evidence="1">
    <location>
        <begin position="69"/>
        <end position="79"/>
    </location>
</feature>
<organism evidence="3 4">
    <name type="scientific">Trichocladium antarcticum</name>
    <dbReference type="NCBI Taxonomy" id="1450529"/>
    <lineage>
        <taxon>Eukaryota</taxon>
        <taxon>Fungi</taxon>
        <taxon>Dikarya</taxon>
        <taxon>Ascomycota</taxon>
        <taxon>Pezizomycotina</taxon>
        <taxon>Sordariomycetes</taxon>
        <taxon>Sordariomycetidae</taxon>
        <taxon>Sordariales</taxon>
        <taxon>Chaetomiaceae</taxon>
        <taxon>Trichocladium</taxon>
    </lineage>
</organism>
<evidence type="ECO:0000256" key="1">
    <source>
        <dbReference type="SAM" id="MobiDB-lite"/>
    </source>
</evidence>
<keyword evidence="2" id="KW-0472">Membrane</keyword>
<feature type="transmembrane region" description="Helical" evidence="2">
    <location>
        <begin position="219"/>
        <end position="252"/>
    </location>
</feature>
<keyword evidence="2" id="KW-1133">Transmembrane helix</keyword>
<dbReference type="EMBL" id="MU853414">
    <property type="protein sequence ID" value="KAK4132967.1"/>
    <property type="molecule type" value="Genomic_DNA"/>
</dbReference>
<accession>A0AAN6ZC89</accession>
<keyword evidence="4" id="KW-1185">Reference proteome</keyword>
<gene>
    <name evidence="3" type="ORF">BT67DRAFT_435232</name>
</gene>
<comment type="caution">
    <text evidence="3">The sequence shown here is derived from an EMBL/GenBank/DDBJ whole genome shotgun (WGS) entry which is preliminary data.</text>
</comment>
<reference evidence="3" key="2">
    <citation type="submission" date="2023-05" db="EMBL/GenBank/DDBJ databases">
        <authorList>
            <consortium name="Lawrence Berkeley National Laboratory"/>
            <person name="Steindorff A."/>
            <person name="Hensen N."/>
            <person name="Bonometti L."/>
            <person name="Westerberg I."/>
            <person name="Brannstrom I.O."/>
            <person name="Guillou S."/>
            <person name="Cros-Aarteil S."/>
            <person name="Calhoun S."/>
            <person name="Haridas S."/>
            <person name="Kuo A."/>
            <person name="Mondo S."/>
            <person name="Pangilinan J."/>
            <person name="Riley R."/>
            <person name="Labutti K."/>
            <person name="Andreopoulos B."/>
            <person name="Lipzen A."/>
            <person name="Chen C."/>
            <person name="Yanf M."/>
            <person name="Daum C."/>
            <person name="Ng V."/>
            <person name="Clum A."/>
            <person name="Ohm R."/>
            <person name="Martin F."/>
            <person name="Silar P."/>
            <person name="Natvig D."/>
            <person name="Lalanne C."/>
            <person name="Gautier V."/>
            <person name="Ament-Velasquez S.L."/>
            <person name="Kruys A."/>
            <person name="Hutchinson M.I."/>
            <person name="Powell A.J."/>
            <person name="Barry K."/>
            <person name="Miller A.N."/>
            <person name="Grigoriev I.V."/>
            <person name="Debuchy R."/>
            <person name="Gladieux P."/>
            <person name="Thoren M.H."/>
            <person name="Johannesson H."/>
        </authorList>
    </citation>
    <scope>NUCLEOTIDE SEQUENCE</scope>
    <source>
        <strain evidence="3">CBS 123565</strain>
    </source>
</reference>
<dbReference type="AlphaFoldDB" id="A0AAN6ZC89"/>
<evidence type="ECO:0000313" key="4">
    <source>
        <dbReference type="Proteomes" id="UP001304895"/>
    </source>
</evidence>
<feature type="compositionally biased region" description="Low complexity" evidence="1">
    <location>
        <begin position="34"/>
        <end position="44"/>
    </location>
</feature>
<keyword evidence="2" id="KW-0812">Transmembrane</keyword>
<sequence length="325" mass="36105">MSMSSGGPPNPTGSTLSFGNPGALAGGRNQFNQSFASSGSATSSDMGDFTAQMRDRQARGKDPYRVGDSSDDGNLDDDQSGTGPRLRLGTGRVEKEDFSVVERRQKAIAFLDNPELLMMHHGVMDSYLDDGGLDDGDQPANRGIFWAAIDWSDEHIEFLIGPVLVYGTRNSLVLALANLPFRLWKLVSGHTERSWDFALNHTPDWFEGLTIIVPGVTCLFLMASFILAPFLFVAFAFIVALFCAWVPFLAVLKSSAIVRYMIDYATAIYYHWEPTFRLPGWQRRMGMPWELHLPFDVVILLGVRAGKRRKDMFWPDGPDVVVVGK</sequence>
<dbReference type="Proteomes" id="UP001304895">
    <property type="component" value="Unassembled WGS sequence"/>
</dbReference>
<feature type="region of interest" description="Disordered" evidence="1">
    <location>
        <begin position="1"/>
        <end position="89"/>
    </location>
</feature>
<feature type="compositionally biased region" description="Low complexity" evidence="1">
    <location>
        <begin position="80"/>
        <end position="89"/>
    </location>
</feature>
<protein>
    <submittedName>
        <fullName evidence="3">Uncharacterized protein</fullName>
    </submittedName>
</protein>
<evidence type="ECO:0000256" key="2">
    <source>
        <dbReference type="SAM" id="Phobius"/>
    </source>
</evidence>
<evidence type="ECO:0000313" key="3">
    <source>
        <dbReference type="EMBL" id="KAK4132967.1"/>
    </source>
</evidence>
<reference evidence="3" key="1">
    <citation type="journal article" date="2023" name="Mol. Phylogenet. Evol.">
        <title>Genome-scale phylogeny and comparative genomics of the fungal order Sordariales.</title>
        <authorList>
            <person name="Hensen N."/>
            <person name="Bonometti L."/>
            <person name="Westerberg I."/>
            <person name="Brannstrom I.O."/>
            <person name="Guillou S."/>
            <person name="Cros-Aarteil S."/>
            <person name="Calhoun S."/>
            <person name="Haridas S."/>
            <person name="Kuo A."/>
            <person name="Mondo S."/>
            <person name="Pangilinan J."/>
            <person name="Riley R."/>
            <person name="LaButti K."/>
            <person name="Andreopoulos B."/>
            <person name="Lipzen A."/>
            <person name="Chen C."/>
            <person name="Yan M."/>
            <person name="Daum C."/>
            <person name="Ng V."/>
            <person name="Clum A."/>
            <person name="Steindorff A."/>
            <person name="Ohm R.A."/>
            <person name="Martin F."/>
            <person name="Silar P."/>
            <person name="Natvig D.O."/>
            <person name="Lalanne C."/>
            <person name="Gautier V."/>
            <person name="Ament-Velasquez S.L."/>
            <person name="Kruys A."/>
            <person name="Hutchinson M.I."/>
            <person name="Powell A.J."/>
            <person name="Barry K."/>
            <person name="Miller A.N."/>
            <person name="Grigoriev I.V."/>
            <person name="Debuchy R."/>
            <person name="Gladieux P."/>
            <person name="Hiltunen Thoren M."/>
            <person name="Johannesson H."/>
        </authorList>
    </citation>
    <scope>NUCLEOTIDE SEQUENCE</scope>
    <source>
        <strain evidence="3">CBS 123565</strain>
    </source>
</reference>